<dbReference type="Pfam" id="PF00378">
    <property type="entry name" value="ECH_1"/>
    <property type="match status" value="1"/>
</dbReference>
<dbReference type="STRING" id="1246637.MTBBW1_60057"/>
<dbReference type="RefSeq" id="WP_080798017.1">
    <property type="nucleotide sequence ID" value="NZ_LT828540.1"/>
</dbReference>
<dbReference type="InterPro" id="IPR029045">
    <property type="entry name" value="ClpP/crotonase-like_dom_sf"/>
</dbReference>
<name>A0A1W1HI20_9BACT</name>
<dbReference type="InterPro" id="IPR014748">
    <property type="entry name" value="Enoyl-CoA_hydra_C"/>
</dbReference>
<dbReference type="EC" id="4.2.1.17" evidence="3"/>
<accession>A0A1W1HI20</accession>
<protein>
    <submittedName>
        <fullName evidence="3">Enoyl-CoA hydratase/isomerase family protein</fullName>
        <ecNumber evidence="3">4.2.1.17</ecNumber>
    </submittedName>
</protein>
<dbReference type="Proteomes" id="UP000191931">
    <property type="component" value="Unassembled WGS sequence"/>
</dbReference>
<dbReference type="GO" id="GO:0016853">
    <property type="term" value="F:isomerase activity"/>
    <property type="evidence" value="ECO:0007669"/>
    <property type="project" value="UniProtKB-KW"/>
</dbReference>
<dbReference type="GO" id="GO:0004300">
    <property type="term" value="F:enoyl-CoA hydratase activity"/>
    <property type="evidence" value="ECO:0007669"/>
    <property type="project" value="UniProtKB-EC"/>
</dbReference>
<evidence type="ECO:0000313" key="3">
    <source>
        <dbReference type="EMBL" id="SLM32157.1"/>
    </source>
</evidence>
<reference evidence="3 4" key="1">
    <citation type="submission" date="2017-03" db="EMBL/GenBank/DDBJ databases">
        <authorList>
            <person name="Afonso C.L."/>
            <person name="Miller P.J."/>
            <person name="Scott M.A."/>
            <person name="Spackman E."/>
            <person name="Goraichik I."/>
            <person name="Dimitrov K.M."/>
            <person name="Suarez D.L."/>
            <person name="Swayne D.E."/>
        </authorList>
    </citation>
    <scope>NUCLEOTIDE SEQUENCE [LARGE SCALE GENOMIC DNA]</scope>
    <source>
        <strain evidence="3">PRJEB14757</strain>
    </source>
</reference>
<dbReference type="PANTHER" id="PTHR11941:SF130">
    <property type="entry name" value="ENOYL-COA HYDRATASE ECHA12-RELATED"/>
    <property type="match status" value="1"/>
</dbReference>
<dbReference type="InterPro" id="IPR001753">
    <property type="entry name" value="Enoyl-CoA_hydra/iso"/>
</dbReference>
<proteinExistence type="inferred from homology"/>
<organism evidence="3 4">
    <name type="scientific">Desulfamplus magnetovallimortis</name>
    <dbReference type="NCBI Taxonomy" id="1246637"/>
    <lineage>
        <taxon>Bacteria</taxon>
        <taxon>Pseudomonadati</taxon>
        <taxon>Thermodesulfobacteriota</taxon>
        <taxon>Desulfobacteria</taxon>
        <taxon>Desulfobacterales</taxon>
        <taxon>Desulfobacteraceae</taxon>
        <taxon>Desulfamplus</taxon>
    </lineage>
</organism>
<sequence>MSRLIYRTEGRTGYLTLNRPDNYNAFDEDMVVEFEKFISQRMYDESVSVIILDGGDAKGFCAGLDMKSFGPEIFRMKPWDAYNAQARMSRLMLGLRRIPQPVISCIHGAAAGIGFSLAMASDIRILGVGAKFSAAYINIGLGGADMASSYFLPRLIGSGRANEYLLTGNWMDDKEAMNLGFASRLVPKEKMIETATEIANVMCSKNPLGIRMTKEAININIDAGGLEAVLQMEDRNQMMIAFGMHVNPEK</sequence>
<dbReference type="AlphaFoldDB" id="A0A1W1HI20"/>
<dbReference type="EMBL" id="FWEV01000303">
    <property type="protein sequence ID" value="SLM32157.1"/>
    <property type="molecule type" value="Genomic_DNA"/>
</dbReference>
<dbReference type="Gene3D" id="1.10.12.10">
    <property type="entry name" value="Lyase 2-enoyl-coa Hydratase, Chain A, domain 2"/>
    <property type="match status" value="1"/>
</dbReference>
<dbReference type="OrthoDB" id="5365311at2"/>
<evidence type="ECO:0000256" key="2">
    <source>
        <dbReference type="ARBA" id="ARBA00023239"/>
    </source>
</evidence>
<dbReference type="GO" id="GO:0006635">
    <property type="term" value="P:fatty acid beta-oxidation"/>
    <property type="evidence" value="ECO:0007669"/>
    <property type="project" value="TreeGrafter"/>
</dbReference>
<keyword evidence="3" id="KW-0413">Isomerase</keyword>
<keyword evidence="2 3" id="KW-0456">Lyase</keyword>
<gene>
    <name evidence="3" type="ORF">MTBBW1_60057</name>
</gene>
<evidence type="ECO:0000313" key="4">
    <source>
        <dbReference type="Proteomes" id="UP000191931"/>
    </source>
</evidence>
<dbReference type="SUPFAM" id="SSF52096">
    <property type="entry name" value="ClpP/crotonase"/>
    <property type="match status" value="1"/>
</dbReference>
<evidence type="ECO:0000256" key="1">
    <source>
        <dbReference type="ARBA" id="ARBA00005254"/>
    </source>
</evidence>
<dbReference type="CDD" id="cd06558">
    <property type="entry name" value="crotonase-like"/>
    <property type="match status" value="1"/>
</dbReference>
<comment type="similarity">
    <text evidence="1">Belongs to the enoyl-CoA hydratase/isomerase family.</text>
</comment>
<keyword evidence="4" id="KW-1185">Reference proteome</keyword>
<dbReference type="Gene3D" id="3.90.226.10">
    <property type="entry name" value="2-enoyl-CoA Hydratase, Chain A, domain 1"/>
    <property type="match status" value="1"/>
</dbReference>
<dbReference type="PANTHER" id="PTHR11941">
    <property type="entry name" value="ENOYL-COA HYDRATASE-RELATED"/>
    <property type="match status" value="1"/>
</dbReference>